<dbReference type="PROSITE" id="PS51257">
    <property type="entry name" value="PROKAR_LIPOPROTEIN"/>
    <property type="match status" value="1"/>
</dbReference>
<dbReference type="Proteomes" id="UP000790347">
    <property type="component" value="Unassembled WGS sequence"/>
</dbReference>
<accession>A0A922HNP4</accession>
<dbReference type="AlphaFoldDB" id="A0A922HNP4"/>
<evidence type="ECO:0000313" key="1">
    <source>
        <dbReference type="EMBL" id="KAH9498037.1"/>
    </source>
</evidence>
<name>A0A922HNP4_DERFA</name>
<keyword evidence="2" id="KW-1185">Reference proteome</keyword>
<evidence type="ECO:0000313" key="2">
    <source>
        <dbReference type="Proteomes" id="UP000790347"/>
    </source>
</evidence>
<reference evidence="1" key="2">
    <citation type="journal article" date="2022" name="Res Sq">
        <title>Comparative Genomics Reveals Insights into the Divergent Evolution of Astigmatic Mites and Household Pest Adaptations.</title>
        <authorList>
            <person name="Xiong Q."/>
            <person name="Wan A.T.-Y."/>
            <person name="Liu X.-Y."/>
            <person name="Fung C.S.-H."/>
            <person name="Xiao X."/>
            <person name="Malainual N."/>
            <person name="Hou J."/>
            <person name="Wang L."/>
            <person name="Wang M."/>
            <person name="Yang K."/>
            <person name="Cui Y."/>
            <person name="Leung E."/>
            <person name="Nong W."/>
            <person name="Shin S.-K."/>
            <person name="Au S."/>
            <person name="Jeong K.Y."/>
            <person name="Chew F.T."/>
            <person name="Hui J."/>
            <person name="Leung T.F."/>
            <person name="Tungtrongchitr A."/>
            <person name="Zhong N."/>
            <person name="Liu Z."/>
            <person name="Tsui S."/>
        </authorList>
    </citation>
    <scope>NUCLEOTIDE SEQUENCE</scope>
    <source>
        <strain evidence="1">Derf</strain>
        <tissue evidence="1">Whole organism</tissue>
    </source>
</reference>
<sequence>MKIVLCLYHVFVYGCLCQFFYNGGYSKRDIHSLETRSEMKLFFTNIGKLYKSTPEYCNQEKYFMLTISTYLYI</sequence>
<organism evidence="1 2">
    <name type="scientific">Dermatophagoides farinae</name>
    <name type="common">American house dust mite</name>
    <dbReference type="NCBI Taxonomy" id="6954"/>
    <lineage>
        <taxon>Eukaryota</taxon>
        <taxon>Metazoa</taxon>
        <taxon>Ecdysozoa</taxon>
        <taxon>Arthropoda</taxon>
        <taxon>Chelicerata</taxon>
        <taxon>Arachnida</taxon>
        <taxon>Acari</taxon>
        <taxon>Acariformes</taxon>
        <taxon>Sarcoptiformes</taxon>
        <taxon>Astigmata</taxon>
        <taxon>Psoroptidia</taxon>
        <taxon>Analgoidea</taxon>
        <taxon>Pyroglyphidae</taxon>
        <taxon>Dermatophagoidinae</taxon>
        <taxon>Dermatophagoides</taxon>
    </lineage>
</organism>
<protein>
    <submittedName>
        <fullName evidence="1">Uncharacterized protein</fullName>
    </submittedName>
</protein>
<dbReference type="EMBL" id="ASGP02000007">
    <property type="protein sequence ID" value="KAH9498037.1"/>
    <property type="molecule type" value="Genomic_DNA"/>
</dbReference>
<reference evidence="1" key="1">
    <citation type="submission" date="2013-05" db="EMBL/GenBank/DDBJ databases">
        <authorList>
            <person name="Yim A.K.Y."/>
            <person name="Chan T.F."/>
            <person name="Ji K.M."/>
            <person name="Liu X.Y."/>
            <person name="Zhou J.W."/>
            <person name="Li R.Q."/>
            <person name="Yang K.Y."/>
            <person name="Li J."/>
            <person name="Li M."/>
            <person name="Law P.T.W."/>
            <person name="Wu Y.L."/>
            <person name="Cai Z.L."/>
            <person name="Qin H."/>
            <person name="Bao Y."/>
            <person name="Leung R.K.K."/>
            <person name="Ng P.K.S."/>
            <person name="Zou J."/>
            <person name="Zhong X.J."/>
            <person name="Ran P.X."/>
            <person name="Zhong N.S."/>
            <person name="Liu Z.G."/>
            <person name="Tsui S.K.W."/>
        </authorList>
    </citation>
    <scope>NUCLEOTIDE SEQUENCE</scope>
    <source>
        <strain evidence="1">Derf</strain>
        <tissue evidence="1">Whole organism</tissue>
    </source>
</reference>
<proteinExistence type="predicted"/>
<comment type="caution">
    <text evidence="1">The sequence shown here is derived from an EMBL/GenBank/DDBJ whole genome shotgun (WGS) entry which is preliminary data.</text>
</comment>
<gene>
    <name evidence="1" type="ORF">DERF_013962</name>
</gene>